<comment type="similarity">
    <text evidence="1 6">Belongs to the SDA1 family.</text>
</comment>
<dbReference type="InterPro" id="IPR012977">
    <property type="entry name" value="SDA1_N"/>
</dbReference>
<evidence type="ECO:0000259" key="10">
    <source>
        <dbReference type="Pfam" id="PF21638"/>
    </source>
</evidence>
<dbReference type="Pfam" id="PF08158">
    <property type="entry name" value="SDA1_HEAT"/>
    <property type="match status" value="1"/>
</dbReference>
<gene>
    <name evidence="11" type="ORF">TcWFU_001829</name>
</gene>
<evidence type="ECO:0000256" key="3">
    <source>
        <dbReference type="ARBA" id="ARBA00022517"/>
    </source>
</evidence>
<evidence type="ECO:0000259" key="9">
    <source>
        <dbReference type="Pfam" id="PF08158"/>
    </source>
</evidence>
<accession>A0ABR4QKE6</accession>
<keyword evidence="12" id="KW-1185">Reference proteome</keyword>
<dbReference type="Proteomes" id="UP001651158">
    <property type="component" value="Unassembled WGS sequence"/>
</dbReference>
<evidence type="ECO:0000256" key="6">
    <source>
        <dbReference type="RuleBase" id="RU365057"/>
    </source>
</evidence>
<dbReference type="PANTHER" id="PTHR12730">
    <property type="entry name" value="HSDA/SDA1-RELATED"/>
    <property type="match status" value="1"/>
</dbReference>
<feature type="region of interest" description="Disordered" evidence="7">
    <location>
        <begin position="442"/>
        <end position="480"/>
    </location>
</feature>
<evidence type="ECO:0000256" key="5">
    <source>
        <dbReference type="ARBA" id="ARBA00023242"/>
    </source>
</evidence>
<comment type="subcellular location">
    <subcellularLocation>
        <location evidence="6">Nucleus</location>
        <location evidence="6">Nucleolus</location>
    </subcellularLocation>
</comment>
<sequence length="663" mass="74099">MFPSWIASSLSYHSESVTLALLSRSFGMNARMRMVIHSFLATLIKDGNTTVAKEAVIVLAGLYRKGVWKNEKLVNLIADACLAKSQKVYSKAVRFFLGHNEKSTEQESSSDSDANIGLDAKIKQLKLGHRVGTKSRKRAKRLDRDIDNLKRKNEQRLKKQTPTGINIPALNMIYDPQTFAEKLFRKLEKCSDRLEIRLLLLELISHLIGVHQLLLLNFYPSLQRFLRPQQREITRLLLFAAEASHDQVPPDAIVPLVRTITDNFVTDRASAEAITVGLNTIREICARCPYAVDADLLSDLVGYKSYRNKNVVAAARSLIRLYRRMNPSLLPKREVGRPTKAVKEALGADIADTDALAASSGPARVFGKRFVATSIAGAEVLSEAVIFGTDDGEHPKKRSRVGGNLEKVFELEDNIDAEGEENGEGLGSATEVEETSIFKYSAGDGADSASGDEGEGEGVAKAGEDEDSTEGKSTGNKASNTESRLIKKKLARNVAPEEILVTRVLTDEDFEAIRKRQAEKQTLFAAMGGRKRKRGEEVMIEEEDLADGCIDDDSEENSDKEVNLEEVHGLVSMRNITKLVKRPHSTKADRMDTVAGGREGRKKYGFQVNRMNPHASTTNREKRKRKTFQMIKHKVRRKAKRSFREKQVSLREHLKKLSKNFRH</sequence>
<keyword evidence="4 6" id="KW-0653">Protein transport</keyword>
<evidence type="ECO:0000256" key="1">
    <source>
        <dbReference type="ARBA" id="ARBA00005783"/>
    </source>
</evidence>
<dbReference type="Pfam" id="PF05285">
    <property type="entry name" value="SDA1_dom"/>
    <property type="match status" value="1"/>
</dbReference>
<dbReference type="InterPro" id="IPR048292">
    <property type="entry name" value="SDA1_C"/>
</dbReference>
<dbReference type="InterPro" id="IPR007949">
    <property type="entry name" value="SDA1_MD"/>
</dbReference>
<proteinExistence type="inferred from homology"/>
<evidence type="ECO:0000256" key="7">
    <source>
        <dbReference type="SAM" id="MobiDB-lite"/>
    </source>
</evidence>
<feature type="domain" description="SDA1 middle" evidence="8">
    <location>
        <begin position="452"/>
        <end position="596"/>
    </location>
</feature>
<evidence type="ECO:0000259" key="8">
    <source>
        <dbReference type="Pfam" id="PF05285"/>
    </source>
</evidence>
<comment type="function">
    <text evidence="6">Required for 60S pre-ribosomal subunits export to the cytoplasm.</text>
</comment>
<dbReference type="Pfam" id="PF21638">
    <property type="entry name" value="SDA1_C"/>
    <property type="match status" value="1"/>
</dbReference>
<name>A0ABR4QKE6_9CEST</name>
<evidence type="ECO:0000313" key="12">
    <source>
        <dbReference type="Proteomes" id="UP001651158"/>
    </source>
</evidence>
<dbReference type="InterPro" id="IPR027312">
    <property type="entry name" value="Sda1"/>
</dbReference>
<feature type="compositionally biased region" description="Polar residues" evidence="7">
    <location>
        <begin position="471"/>
        <end position="480"/>
    </location>
</feature>
<keyword evidence="2 6" id="KW-0813">Transport</keyword>
<keyword evidence="3 6" id="KW-0690">Ribosome biogenesis</keyword>
<protein>
    <recommendedName>
        <fullName evidence="6">Protein SDA1</fullName>
    </recommendedName>
</protein>
<comment type="caution">
    <text evidence="11">The sequence shown here is derived from an EMBL/GenBank/DDBJ whole genome shotgun (WGS) entry which is preliminary data.</text>
</comment>
<reference evidence="11 12" key="1">
    <citation type="journal article" date="2022" name="Front. Cell. Infect. Microbiol.">
        <title>The Genomes of Two Strains of Taenia crassiceps the Animal Model for the Study of Human Cysticercosis.</title>
        <authorList>
            <person name="Bobes R.J."/>
            <person name="Estrada K."/>
            <person name="Rios-Valencia D.G."/>
            <person name="Calderon-Gallegos A."/>
            <person name="de la Torre P."/>
            <person name="Carrero J.C."/>
            <person name="Sanchez-Flores A."/>
            <person name="Laclette J.P."/>
        </authorList>
    </citation>
    <scope>NUCLEOTIDE SEQUENCE [LARGE SCALE GENOMIC DNA]</scope>
    <source>
        <strain evidence="11">WFUcys</strain>
    </source>
</reference>
<dbReference type="EMBL" id="JAKROA010000002">
    <property type="protein sequence ID" value="KAL5109855.1"/>
    <property type="molecule type" value="Genomic_DNA"/>
</dbReference>
<dbReference type="PANTHER" id="PTHR12730:SF0">
    <property type="entry name" value="PROTEIN SDA1 HOMOLOG"/>
    <property type="match status" value="1"/>
</dbReference>
<evidence type="ECO:0000256" key="4">
    <source>
        <dbReference type="ARBA" id="ARBA00022927"/>
    </source>
</evidence>
<evidence type="ECO:0000313" key="11">
    <source>
        <dbReference type="EMBL" id="KAL5109855.1"/>
    </source>
</evidence>
<keyword evidence="5 6" id="KW-0539">Nucleus</keyword>
<organism evidence="11 12">
    <name type="scientific">Taenia crassiceps</name>
    <dbReference type="NCBI Taxonomy" id="6207"/>
    <lineage>
        <taxon>Eukaryota</taxon>
        <taxon>Metazoa</taxon>
        <taxon>Spiralia</taxon>
        <taxon>Lophotrochozoa</taxon>
        <taxon>Platyhelminthes</taxon>
        <taxon>Cestoda</taxon>
        <taxon>Eucestoda</taxon>
        <taxon>Cyclophyllidea</taxon>
        <taxon>Taeniidae</taxon>
        <taxon>Taenia</taxon>
    </lineage>
</organism>
<feature type="domain" description="SDA1 N-terminal" evidence="9">
    <location>
        <begin position="29"/>
        <end position="307"/>
    </location>
</feature>
<feature type="domain" description="SDA1 C-terminal" evidence="10">
    <location>
        <begin position="616"/>
        <end position="659"/>
    </location>
</feature>
<evidence type="ECO:0000256" key="2">
    <source>
        <dbReference type="ARBA" id="ARBA00022448"/>
    </source>
</evidence>